<evidence type="ECO:0000256" key="1">
    <source>
        <dbReference type="ARBA" id="ARBA00004613"/>
    </source>
</evidence>
<proteinExistence type="inferred from homology"/>
<dbReference type="EMBL" id="JBFSEQ010000006">
    <property type="protein sequence ID" value="KAL2774315.1"/>
    <property type="molecule type" value="Genomic_DNA"/>
</dbReference>
<reference evidence="7 8" key="1">
    <citation type="journal article" date="2024" name="G3 (Bethesda)">
        <title>A hybrid genome assembly of the endangered aye-aye (Daubentonia madagascariensis).</title>
        <authorList>
            <person name="Versoza C.J."/>
            <person name="Pfeifer S.P."/>
        </authorList>
    </citation>
    <scope>NUCLEOTIDE SEQUENCE [LARGE SCALE GENOMIC DNA]</scope>
    <source>
        <strain evidence="7">6821</strain>
    </source>
</reference>
<protein>
    <recommendedName>
        <fullName evidence="3">Neuromedin-S</fullName>
    </recommendedName>
</protein>
<feature type="non-terminal residue" evidence="7">
    <location>
        <position position="151"/>
    </location>
</feature>
<keyword evidence="4" id="KW-0964">Secreted</keyword>
<dbReference type="AlphaFoldDB" id="A0ABD2E5M8"/>
<comment type="similarity">
    <text evidence="2">Belongs to the NmU family.</text>
</comment>
<evidence type="ECO:0000256" key="6">
    <source>
        <dbReference type="ARBA" id="ARBA00022815"/>
    </source>
</evidence>
<comment type="caution">
    <text evidence="7">The sequence shown here is derived from an EMBL/GenBank/DDBJ whole genome shotgun (WGS) entry which is preliminary data.</text>
</comment>
<organism evidence="7 8">
    <name type="scientific">Daubentonia madagascariensis</name>
    <name type="common">Aye-aye</name>
    <name type="synonym">Sciurus madagascariensis</name>
    <dbReference type="NCBI Taxonomy" id="31869"/>
    <lineage>
        <taxon>Eukaryota</taxon>
        <taxon>Metazoa</taxon>
        <taxon>Chordata</taxon>
        <taxon>Craniata</taxon>
        <taxon>Vertebrata</taxon>
        <taxon>Euteleostomi</taxon>
        <taxon>Mammalia</taxon>
        <taxon>Eutheria</taxon>
        <taxon>Euarchontoglires</taxon>
        <taxon>Primates</taxon>
        <taxon>Strepsirrhini</taxon>
        <taxon>Chiromyiformes</taxon>
        <taxon>Daubentoniidae</taxon>
        <taxon>Daubentonia</taxon>
    </lineage>
</organism>
<evidence type="ECO:0000313" key="7">
    <source>
        <dbReference type="EMBL" id="KAL2774315.1"/>
    </source>
</evidence>
<dbReference type="PROSITE" id="PS00967">
    <property type="entry name" value="NMU"/>
    <property type="match status" value="1"/>
</dbReference>
<evidence type="ECO:0000256" key="3">
    <source>
        <dbReference type="ARBA" id="ARBA00013514"/>
    </source>
</evidence>
<sequence>MKHLLPRFPSILVIYCFCMRQIPSSGFPQPLADLPDGLDIVQLEQLAYCLSQWATLSSQPKDKQDIYKRFLFHYSRIQKPAHPVKTGFPPLHPLTCLAAKLANRRTTGFLQRRSGAAAGDFTKEDHTATLGRPFFLFRPRNGRNIEDKALI</sequence>
<dbReference type="PANTHER" id="PTHR32414">
    <property type="entry name" value="NEUROMEDIN-S"/>
    <property type="match status" value="1"/>
</dbReference>
<gene>
    <name evidence="7" type="ORF">WCI35_017282</name>
</gene>
<dbReference type="GO" id="GO:0005576">
    <property type="term" value="C:extracellular region"/>
    <property type="evidence" value="ECO:0007669"/>
    <property type="project" value="UniProtKB-SubCell"/>
</dbReference>
<name>A0ABD2E5M8_DAUMA</name>
<dbReference type="PANTHER" id="PTHR32414:SF2">
    <property type="entry name" value="NEUROMEDIN-S"/>
    <property type="match status" value="1"/>
</dbReference>
<evidence type="ECO:0000256" key="5">
    <source>
        <dbReference type="ARBA" id="ARBA00022729"/>
    </source>
</evidence>
<comment type="subcellular location">
    <subcellularLocation>
        <location evidence="1">Secreted</location>
    </subcellularLocation>
</comment>
<keyword evidence="5" id="KW-0732">Signal</keyword>
<evidence type="ECO:0000313" key="8">
    <source>
        <dbReference type="Proteomes" id="UP001610411"/>
    </source>
</evidence>
<evidence type="ECO:0000256" key="4">
    <source>
        <dbReference type="ARBA" id="ARBA00022525"/>
    </source>
</evidence>
<keyword evidence="6" id="KW-0027">Amidation</keyword>
<dbReference type="Proteomes" id="UP001610411">
    <property type="component" value="Unassembled WGS sequence"/>
</dbReference>
<accession>A0ABD2E5M8</accession>
<dbReference type="InterPro" id="IPR018070">
    <property type="entry name" value="Neuromedin-U_amidation-site"/>
</dbReference>
<evidence type="ECO:0000256" key="2">
    <source>
        <dbReference type="ARBA" id="ARBA00009957"/>
    </source>
</evidence>
<keyword evidence="8" id="KW-1185">Reference proteome</keyword>
<dbReference type="InterPro" id="IPR043253">
    <property type="entry name" value="NmS"/>
</dbReference>